<dbReference type="SUPFAM" id="SSF90123">
    <property type="entry name" value="ABC transporter transmembrane region"/>
    <property type="match status" value="1"/>
</dbReference>
<dbReference type="Pfam" id="PF00664">
    <property type="entry name" value="ABC_membrane"/>
    <property type="match status" value="1"/>
</dbReference>
<dbReference type="GO" id="GO:0034040">
    <property type="term" value="F:ATPase-coupled lipid transmembrane transporter activity"/>
    <property type="evidence" value="ECO:0007669"/>
    <property type="project" value="TreeGrafter"/>
</dbReference>
<name>A0A5R9G7F3_9BACL</name>
<dbReference type="SMART" id="SM00382">
    <property type="entry name" value="AAA"/>
    <property type="match status" value="1"/>
</dbReference>
<dbReference type="GO" id="GO:0016887">
    <property type="term" value="F:ATP hydrolysis activity"/>
    <property type="evidence" value="ECO:0007669"/>
    <property type="project" value="InterPro"/>
</dbReference>
<reference evidence="11 12" key="1">
    <citation type="submission" date="2019-05" db="EMBL/GenBank/DDBJ databases">
        <authorList>
            <person name="Narsing Rao M.P."/>
            <person name="Li W.J."/>
        </authorList>
    </citation>
    <scope>NUCLEOTIDE SEQUENCE [LARGE SCALE GENOMIC DNA]</scope>
    <source>
        <strain evidence="11 12">SYSU_K30003</strain>
    </source>
</reference>
<dbReference type="FunFam" id="3.40.50.300:FF:000604">
    <property type="entry name" value="ABC transporter B family member 28"/>
    <property type="match status" value="1"/>
</dbReference>
<comment type="subcellular location">
    <subcellularLocation>
        <location evidence="1">Cell membrane</location>
        <topology evidence="1">Multi-pass membrane protein</topology>
    </subcellularLocation>
</comment>
<evidence type="ECO:0000256" key="3">
    <source>
        <dbReference type="ARBA" id="ARBA00022692"/>
    </source>
</evidence>
<dbReference type="PROSITE" id="PS00211">
    <property type="entry name" value="ABC_TRANSPORTER_1"/>
    <property type="match status" value="1"/>
</dbReference>
<dbReference type="GO" id="GO:0005524">
    <property type="term" value="F:ATP binding"/>
    <property type="evidence" value="ECO:0007669"/>
    <property type="project" value="UniProtKB-KW"/>
</dbReference>
<evidence type="ECO:0000256" key="8">
    <source>
        <dbReference type="SAM" id="Phobius"/>
    </source>
</evidence>
<keyword evidence="4" id="KW-0547">Nucleotide-binding</keyword>
<dbReference type="GO" id="GO:0005737">
    <property type="term" value="C:cytoplasm"/>
    <property type="evidence" value="ECO:0007669"/>
    <property type="project" value="UniProtKB-ARBA"/>
</dbReference>
<dbReference type="SUPFAM" id="SSF52540">
    <property type="entry name" value="P-loop containing nucleoside triphosphate hydrolases"/>
    <property type="match status" value="1"/>
</dbReference>
<evidence type="ECO:0000256" key="6">
    <source>
        <dbReference type="ARBA" id="ARBA00022989"/>
    </source>
</evidence>
<dbReference type="Gene3D" id="3.40.50.300">
    <property type="entry name" value="P-loop containing nucleotide triphosphate hydrolases"/>
    <property type="match status" value="1"/>
</dbReference>
<evidence type="ECO:0000256" key="5">
    <source>
        <dbReference type="ARBA" id="ARBA00022840"/>
    </source>
</evidence>
<keyword evidence="12" id="KW-1185">Reference proteome</keyword>
<dbReference type="OrthoDB" id="9770415at2"/>
<organism evidence="11 12">
    <name type="scientific">Paenibacillus antri</name>
    <dbReference type="NCBI Taxonomy" id="2582848"/>
    <lineage>
        <taxon>Bacteria</taxon>
        <taxon>Bacillati</taxon>
        <taxon>Bacillota</taxon>
        <taxon>Bacilli</taxon>
        <taxon>Bacillales</taxon>
        <taxon>Paenibacillaceae</taxon>
        <taxon>Paenibacillus</taxon>
    </lineage>
</organism>
<comment type="caution">
    <text evidence="11">The sequence shown here is derived from an EMBL/GenBank/DDBJ whole genome shotgun (WGS) entry which is preliminary data.</text>
</comment>
<dbReference type="EMBL" id="VCIW01000011">
    <property type="protein sequence ID" value="TLS51009.1"/>
    <property type="molecule type" value="Genomic_DNA"/>
</dbReference>
<dbReference type="CDD" id="cd03254">
    <property type="entry name" value="ABCC_Glucan_exporter_like"/>
    <property type="match status" value="1"/>
</dbReference>
<dbReference type="GO" id="GO:0005886">
    <property type="term" value="C:plasma membrane"/>
    <property type="evidence" value="ECO:0007669"/>
    <property type="project" value="UniProtKB-SubCell"/>
</dbReference>
<dbReference type="PROSITE" id="PS50893">
    <property type="entry name" value="ABC_TRANSPORTER_2"/>
    <property type="match status" value="1"/>
</dbReference>
<dbReference type="InterPro" id="IPR036640">
    <property type="entry name" value="ABC1_TM_sf"/>
</dbReference>
<feature type="transmembrane region" description="Helical" evidence="8">
    <location>
        <begin position="249"/>
        <end position="268"/>
    </location>
</feature>
<dbReference type="InterPro" id="IPR027417">
    <property type="entry name" value="P-loop_NTPase"/>
</dbReference>
<dbReference type="InterPro" id="IPR003439">
    <property type="entry name" value="ABC_transporter-like_ATP-bd"/>
</dbReference>
<sequence length="673" mass="74737">MIEQDNVREGTVAKRLLGYLLLFRRQVAVALLILVLALGAQLAGPIVTKTIIDDHLLAIQFDWYELESEDVPEGALSVPFRERAYVRSDWLPEGAPPPAPESVARFRAGAGDGDGSGFALDSPAYGVAALTGAEVTAFYRHDIAPIFRLVALIVALTVVGSALTYVQSFLLQSSAQRIVQRMRMDLFRHLQRLPVAFFDKTPIGQIVSRVANDTENIKELYISFTATFVVSGLNIIGVFAALLFLEWRLALLCAIILPLFAALLYLHLKISKKYVQIIRAKLAEMNAMLNEMIHVMPIVQAFRREETMKREFGRLNEERYRSQVAQFRITAFSGRNVVYFVSRLLTAFILWYFGARSLGAGGVVSFGALYAFVDYLGRIYEPIVGIFDQMTNAQRAFVSAERVFALMDREGEAVEEEEGPATPRPEGRVEFDDVTFAYVPGENVLKGISFEAKRGETIALVGHTGSGKSSIMNLLLGFYEPTGGAIRIDGVDIRTMSKQALRRHMGIVLQDPFLFTGDVKFNVSLYNEAIDEETARRALTEVGAGPFVDRLANGLAEPVVERGSTMSAGERQLVSFARALAYDPAILILDEATASIDSETEQVIQHALNVLRHGRTTFVIAHRLSTIRDADRILVLNRGVIEERGTHDELMALRGRYYRMYLLQNAERPVGAG</sequence>
<dbReference type="PANTHER" id="PTHR24221:SF430">
    <property type="entry name" value="MULTIDRUG RESISTANCE ABC TRANSPORTER ATP-BINDING_PERMEASE PROTEIN YHEH-RELATED"/>
    <property type="match status" value="1"/>
</dbReference>
<dbReference type="Proteomes" id="UP000309676">
    <property type="component" value="Unassembled WGS sequence"/>
</dbReference>
<dbReference type="GO" id="GO:0140359">
    <property type="term" value="F:ABC-type transporter activity"/>
    <property type="evidence" value="ECO:0007669"/>
    <property type="project" value="InterPro"/>
</dbReference>
<dbReference type="RefSeq" id="WP_138195361.1">
    <property type="nucleotide sequence ID" value="NZ_VCIW01000011.1"/>
</dbReference>
<evidence type="ECO:0000256" key="2">
    <source>
        <dbReference type="ARBA" id="ARBA00022448"/>
    </source>
</evidence>
<evidence type="ECO:0000259" key="10">
    <source>
        <dbReference type="PROSITE" id="PS50929"/>
    </source>
</evidence>
<feature type="transmembrane region" description="Helical" evidence="8">
    <location>
        <begin position="146"/>
        <end position="171"/>
    </location>
</feature>
<proteinExistence type="predicted"/>
<dbReference type="PANTHER" id="PTHR24221">
    <property type="entry name" value="ATP-BINDING CASSETTE SUB-FAMILY B"/>
    <property type="match status" value="1"/>
</dbReference>
<evidence type="ECO:0000256" key="4">
    <source>
        <dbReference type="ARBA" id="ARBA00022741"/>
    </source>
</evidence>
<keyword evidence="3 8" id="KW-0812">Transmembrane</keyword>
<feature type="domain" description="ABC transmembrane type-1" evidence="10">
    <location>
        <begin position="28"/>
        <end position="395"/>
    </location>
</feature>
<dbReference type="Gene3D" id="1.20.1560.10">
    <property type="entry name" value="ABC transporter type 1, transmembrane domain"/>
    <property type="match status" value="1"/>
</dbReference>
<dbReference type="AlphaFoldDB" id="A0A5R9G7F3"/>
<feature type="domain" description="ABC transporter" evidence="9">
    <location>
        <begin position="429"/>
        <end position="663"/>
    </location>
</feature>
<dbReference type="CDD" id="cd18544">
    <property type="entry name" value="ABC_6TM_TmrA_like"/>
    <property type="match status" value="1"/>
</dbReference>
<protein>
    <submittedName>
        <fullName evidence="11">ABC transporter ATP-binding protein</fullName>
    </submittedName>
</protein>
<evidence type="ECO:0000256" key="7">
    <source>
        <dbReference type="ARBA" id="ARBA00023136"/>
    </source>
</evidence>
<keyword evidence="7 8" id="KW-0472">Membrane</keyword>
<feature type="transmembrane region" description="Helical" evidence="8">
    <location>
        <begin position="27"/>
        <end position="47"/>
    </location>
</feature>
<keyword evidence="2" id="KW-0813">Transport</keyword>
<evidence type="ECO:0000259" key="9">
    <source>
        <dbReference type="PROSITE" id="PS50893"/>
    </source>
</evidence>
<dbReference type="InterPro" id="IPR039421">
    <property type="entry name" value="Type_1_exporter"/>
</dbReference>
<keyword evidence="6 8" id="KW-1133">Transmembrane helix</keyword>
<evidence type="ECO:0000313" key="11">
    <source>
        <dbReference type="EMBL" id="TLS51009.1"/>
    </source>
</evidence>
<evidence type="ECO:0000313" key="12">
    <source>
        <dbReference type="Proteomes" id="UP000309676"/>
    </source>
</evidence>
<accession>A0A5R9G7F3</accession>
<keyword evidence="5 11" id="KW-0067">ATP-binding</keyword>
<dbReference type="PROSITE" id="PS50929">
    <property type="entry name" value="ABC_TM1F"/>
    <property type="match status" value="1"/>
</dbReference>
<dbReference type="InterPro" id="IPR003593">
    <property type="entry name" value="AAA+_ATPase"/>
</dbReference>
<gene>
    <name evidence="11" type="ORF">FE782_16580</name>
</gene>
<feature type="transmembrane region" description="Helical" evidence="8">
    <location>
        <begin position="220"/>
        <end position="243"/>
    </location>
</feature>
<dbReference type="InterPro" id="IPR011527">
    <property type="entry name" value="ABC1_TM_dom"/>
</dbReference>
<dbReference type="Pfam" id="PF00005">
    <property type="entry name" value="ABC_tran"/>
    <property type="match status" value="1"/>
</dbReference>
<evidence type="ECO:0000256" key="1">
    <source>
        <dbReference type="ARBA" id="ARBA00004651"/>
    </source>
</evidence>
<dbReference type="InterPro" id="IPR017871">
    <property type="entry name" value="ABC_transporter-like_CS"/>
</dbReference>